<keyword evidence="1" id="KW-0812">Transmembrane</keyword>
<dbReference type="RefSeq" id="WP_211279640.1">
    <property type="nucleotide sequence ID" value="NZ_MTLA01000552.1"/>
</dbReference>
<feature type="non-terminal residue" evidence="2">
    <location>
        <position position="1"/>
    </location>
</feature>
<dbReference type="AlphaFoldDB" id="A0A8E2I3A2"/>
<protein>
    <submittedName>
        <fullName evidence="2">Uncharacterized protein</fullName>
    </submittedName>
</protein>
<keyword evidence="3" id="KW-1185">Reference proteome</keyword>
<evidence type="ECO:0000256" key="1">
    <source>
        <dbReference type="SAM" id="Phobius"/>
    </source>
</evidence>
<name>A0A8E2I3A2_9BACI</name>
<reference evidence="2 3" key="1">
    <citation type="submission" date="2017-01" db="EMBL/GenBank/DDBJ databases">
        <title>Draft genome sequence of Bacillus oleronius.</title>
        <authorList>
            <person name="Allam M."/>
        </authorList>
    </citation>
    <scope>NUCLEOTIDE SEQUENCE [LARGE SCALE GENOMIC DNA]</scope>
    <source>
        <strain evidence="2 3">DSM 9356</strain>
    </source>
</reference>
<feature type="transmembrane region" description="Helical" evidence="1">
    <location>
        <begin position="27"/>
        <end position="49"/>
    </location>
</feature>
<dbReference type="Proteomes" id="UP000189761">
    <property type="component" value="Unassembled WGS sequence"/>
</dbReference>
<organism evidence="2 3">
    <name type="scientific">Heyndrickxia oleronia</name>
    <dbReference type="NCBI Taxonomy" id="38875"/>
    <lineage>
        <taxon>Bacteria</taxon>
        <taxon>Bacillati</taxon>
        <taxon>Bacillota</taxon>
        <taxon>Bacilli</taxon>
        <taxon>Bacillales</taxon>
        <taxon>Bacillaceae</taxon>
        <taxon>Heyndrickxia</taxon>
    </lineage>
</organism>
<proteinExistence type="predicted"/>
<dbReference type="EMBL" id="MTLA01000552">
    <property type="protein sequence ID" value="OOP62662.1"/>
    <property type="molecule type" value="Genomic_DNA"/>
</dbReference>
<gene>
    <name evidence="2" type="ORF">BWZ43_25585</name>
</gene>
<evidence type="ECO:0000313" key="2">
    <source>
        <dbReference type="EMBL" id="OOP62662.1"/>
    </source>
</evidence>
<accession>A0A8E2I3A2</accession>
<evidence type="ECO:0000313" key="3">
    <source>
        <dbReference type="Proteomes" id="UP000189761"/>
    </source>
</evidence>
<keyword evidence="1" id="KW-1133">Transmembrane helix</keyword>
<sequence length="63" mass="6873">RVSRGLGYVYKRQIMEGVVVLNKKLNILIAILISSTILSSLFSIVMLTLTVKHDKKVTGGSLG</sequence>
<comment type="caution">
    <text evidence="2">The sequence shown here is derived from an EMBL/GenBank/DDBJ whole genome shotgun (WGS) entry which is preliminary data.</text>
</comment>
<keyword evidence="1" id="KW-0472">Membrane</keyword>